<sequence length="448" mass="48258">MPVTPVIILSGFLGSGKTTLLKNLLENVDGHRIAVVRNEFSDGPMDFEAPLLVEEDEDIGVVMELPNTCVCCSAKSYFVASINNLIKKNKGAPFDFVIAEISGLTDPIAVADEFISSFDPVDDLARLTALVTVLDAHRTSLLLPGHVSTTDSPGPARTSTTTPGPPSRMAASPVAASRTATSSDGAATSGQAEEGGGGSKAVEGEHQLSCSELLVRFLVSADMVLCNKVDLIAAEERVCHLRKWHSRIRAMAPDAMIVDTVYSNVPIGSLLRLARSNPGCTCCVGEATCRYSQEAPTSLVRVLSRDKGDSKSLDLEKLLGDHGLLSADLSDDYFYAGITQPVSSYPEPHEWVHGISRVVIGGRTSADIVLSTEQLTELECRLCNWVWETKPLLYRAKGLIQTNTNHWAELQICGESVAISNLDNATISKQNTHFCWVQLRQQGSVSCK</sequence>
<dbReference type="RefSeq" id="XP_011134265.1">
    <property type="nucleotide sequence ID" value="XM_011135963.1"/>
</dbReference>
<dbReference type="InterPro" id="IPR003495">
    <property type="entry name" value="CobW/HypB/UreG_nucleotide-bd"/>
</dbReference>
<accession>A0A023BC18</accession>
<dbReference type="VEuPathDB" id="CryptoDB:GNI_020100"/>
<dbReference type="Gene3D" id="3.40.50.300">
    <property type="entry name" value="P-loop containing nucleotide triphosphate hydrolases"/>
    <property type="match status" value="1"/>
</dbReference>
<keyword evidence="4" id="KW-1185">Reference proteome</keyword>
<dbReference type="OrthoDB" id="258627at2759"/>
<reference evidence="3" key="1">
    <citation type="submission" date="2013-12" db="EMBL/GenBank/DDBJ databases">
        <authorList>
            <person name="Omoto C.K."/>
            <person name="Sibley D."/>
            <person name="Venepally P."/>
            <person name="Hadjithomas M."/>
            <person name="Karamycheva S."/>
            <person name="Brunk B."/>
            <person name="Roos D."/>
            <person name="Caler E."/>
            <person name="Lorenzi H."/>
        </authorList>
    </citation>
    <scope>NUCLEOTIDE SEQUENCE</scope>
</reference>
<evidence type="ECO:0000313" key="3">
    <source>
        <dbReference type="EMBL" id="EZG81118.1"/>
    </source>
</evidence>
<name>A0A023BC18_GRENI</name>
<gene>
    <name evidence="3" type="ORF">GNI_020100</name>
</gene>
<dbReference type="eggNOG" id="KOG2743">
    <property type="taxonomic scope" value="Eukaryota"/>
</dbReference>
<dbReference type="AlphaFoldDB" id="A0A023BC18"/>
<feature type="domain" description="CobW/HypB/UreG nucleotide-binding" evidence="2">
    <location>
        <begin position="5"/>
        <end position="253"/>
    </location>
</feature>
<dbReference type="EMBL" id="AFNH02000146">
    <property type="protein sequence ID" value="EZG81118.1"/>
    <property type="molecule type" value="Genomic_DNA"/>
</dbReference>
<dbReference type="InterPro" id="IPR027417">
    <property type="entry name" value="P-loop_NTPase"/>
</dbReference>
<evidence type="ECO:0000313" key="4">
    <source>
        <dbReference type="Proteomes" id="UP000019763"/>
    </source>
</evidence>
<dbReference type="PANTHER" id="PTHR13748:SF31">
    <property type="entry name" value="ZINC-REGULATED GTPASE METALLOPROTEIN ACTIVATOR 1A-RELATED"/>
    <property type="match status" value="1"/>
</dbReference>
<evidence type="ECO:0000256" key="1">
    <source>
        <dbReference type="SAM" id="MobiDB-lite"/>
    </source>
</evidence>
<dbReference type="GeneID" id="22910993"/>
<organism evidence="3 4">
    <name type="scientific">Gregarina niphandrodes</name>
    <name type="common">Septate eugregarine</name>
    <dbReference type="NCBI Taxonomy" id="110365"/>
    <lineage>
        <taxon>Eukaryota</taxon>
        <taxon>Sar</taxon>
        <taxon>Alveolata</taxon>
        <taxon>Apicomplexa</taxon>
        <taxon>Conoidasida</taxon>
        <taxon>Gregarinasina</taxon>
        <taxon>Eugregarinorida</taxon>
        <taxon>Gregarinidae</taxon>
        <taxon>Gregarina</taxon>
    </lineage>
</organism>
<dbReference type="Proteomes" id="UP000019763">
    <property type="component" value="Unassembled WGS sequence"/>
</dbReference>
<feature type="region of interest" description="Disordered" evidence="1">
    <location>
        <begin position="144"/>
        <end position="202"/>
    </location>
</feature>
<feature type="compositionally biased region" description="Polar residues" evidence="1">
    <location>
        <begin position="178"/>
        <end position="191"/>
    </location>
</feature>
<proteinExistence type="predicted"/>
<dbReference type="CDD" id="cd03112">
    <property type="entry name" value="CobW-like"/>
    <property type="match status" value="1"/>
</dbReference>
<dbReference type="SUPFAM" id="SSF52540">
    <property type="entry name" value="P-loop containing nucleoside triphosphate hydrolases"/>
    <property type="match status" value="1"/>
</dbReference>
<protein>
    <submittedName>
        <fullName evidence="3">CobW/P47K family protein</fullName>
    </submittedName>
</protein>
<feature type="compositionally biased region" description="Low complexity" evidence="1">
    <location>
        <begin position="152"/>
        <end position="162"/>
    </location>
</feature>
<dbReference type="Pfam" id="PF02492">
    <property type="entry name" value="cobW"/>
    <property type="match status" value="1"/>
</dbReference>
<comment type="caution">
    <text evidence="3">The sequence shown here is derived from an EMBL/GenBank/DDBJ whole genome shotgun (WGS) entry which is preliminary data.</text>
</comment>
<dbReference type="GO" id="GO:0005737">
    <property type="term" value="C:cytoplasm"/>
    <property type="evidence" value="ECO:0007669"/>
    <property type="project" value="TreeGrafter"/>
</dbReference>
<dbReference type="InterPro" id="IPR051316">
    <property type="entry name" value="Zinc-reg_GTPase_activator"/>
</dbReference>
<evidence type="ECO:0000259" key="2">
    <source>
        <dbReference type="Pfam" id="PF02492"/>
    </source>
</evidence>
<dbReference type="PANTHER" id="PTHR13748">
    <property type="entry name" value="COBW-RELATED"/>
    <property type="match status" value="1"/>
</dbReference>